<comment type="similarity">
    <text evidence="2 7">Belongs to the UDP-glucose/GDP-mannose dehydrogenase family.</text>
</comment>
<dbReference type="FunFam" id="1.20.5.100:FF:000001">
    <property type="entry name" value="UDP-glucose 6-dehydrogenase"/>
    <property type="match status" value="1"/>
</dbReference>
<dbReference type="PANTHER" id="PTHR11374:SF3">
    <property type="entry name" value="UDP-GLUCOSE 6-DEHYDROGENASE"/>
    <property type="match status" value="1"/>
</dbReference>
<dbReference type="SMART" id="SM00984">
    <property type="entry name" value="UDPG_MGDP_dh_C"/>
    <property type="match status" value="1"/>
</dbReference>
<dbReference type="GO" id="GO:0000271">
    <property type="term" value="P:polysaccharide biosynthetic process"/>
    <property type="evidence" value="ECO:0007669"/>
    <property type="project" value="InterPro"/>
</dbReference>
<dbReference type="InterPro" id="IPR014026">
    <property type="entry name" value="UDP-Glc/GDP-Man_DH_dimer"/>
</dbReference>
<evidence type="ECO:0000256" key="4">
    <source>
        <dbReference type="ARBA" id="ARBA00023002"/>
    </source>
</evidence>
<dbReference type="Gene3D" id="3.40.50.720">
    <property type="entry name" value="NAD(P)-binding Rossmann-like Domain"/>
    <property type="match status" value="1"/>
</dbReference>
<comment type="catalytic activity">
    <reaction evidence="6 7">
        <text>UDP-alpha-D-glucose + 2 NAD(+) + H2O = UDP-alpha-D-glucuronate + 2 NADH + 3 H(+)</text>
        <dbReference type="Rhea" id="RHEA:23596"/>
        <dbReference type="ChEBI" id="CHEBI:15377"/>
        <dbReference type="ChEBI" id="CHEBI:15378"/>
        <dbReference type="ChEBI" id="CHEBI:57540"/>
        <dbReference type="ChEBI" id="CHEBI:57945"/>
        <dbReference type="ChEBI" id="CHEBI:58052"/>
        <dbReference type="ChEBI" id="CHEBI:58885"/>
        <dbReference type="EC" id="1.1.1.22"/>
    </reaction>
</comment>
<dbReference type="InterPro" id="IPR028357">
    <property type="entry name" value="UDPglc_DH_bac"/>
</dbReference>
<dbReference type="PIRSF" id="PIRSF500134">
    <property type="entry name" value="UDPglc_DH_bac"/>
    <property type="match status" value="1"/>
</dbReference>
<feature type="active site" description="Nucleophile" evidence="8">
    <location>
        <position position="108"/>
    </location>
</feature>
<evidence type="ECO:0000256" key="1">
    <source>
        <dbReference type="ARBA" id="ARBA00004701"/>
    </source>
</evidence>
<feature type="binding site" evidence="9">
    <location>
        <begin position="97"/>
        <end position="101"/>
    </location>
    <ligand>
        <name>substrate</name>
    </ligand>
</feature>
<dbReference type="InterPro" id="IPR028356">
    <property type="entry name" value="UDPglc_DH_euk"/>
</dbReference>
<evidence type="ECO:0000259" key="11">
    <source>
        <dbReference type="SMART" id="SM00984"/>
    </source>
</evidence>
<evidence type="ECO:0000313" key="12">
    <source>
        <dbReference type="EMBL" id="CAD9641382.1"/>
    </source>
</evidence>
<dbReference type="Pfam" id="PF03720">
    <property type="entry name" value="UDPG_MGDP_dh_C"/>
    <property type="match status" value="1"/>
</dbReference>
<evidence type="ECO:0000256" key="7">
    <source>
        <dbReference type="PIRNR" id="PIRNR000124"/>
    </source>
</evidence>
<dbReference type="GO" id="GO:0006024">
    <property type="term" value="P:glycosaminoglycan biosynthetic process"/>
    <property type="evidence" value="ECO:0007669"/>
    <property type="project" value="TreeGrafter"/>
</dbReference>
<organism evidence="12">
    <name type="scientific">Zooxanthella nutricula</name>
    <dbReference type="NCBI Taxonomy" id="1333877"/>
    <lineage>
        <taxon>Eukaryota</taxon>
        <taxon>Sar</taxon>
        <taxon>Alveolata</taxon>
        <taxon>Dinophyceae</taxon>
        <taxon>Peridiniales</taxon>
        <taxon>Peridiniales incertae sedis</taxon>
        <taxon>Zooxanthella</taxon>
    </lineage>
</organism>
<dbReference type="InterPro" id="IPR036220">
    <property type="entry name" value="UDP-Glc/GDP-Man_DH_C_sf"/>
</dbReference>
<dbReference type="NCBIfam" id="TIGR03026">
    <property type="entry name" value="NDP-sugDHase"/>
    <property type="match status" value="1"/>
</dbReference>
<dbReference type="GO" id="GO:0051287">
    <property type="term" value="F:NAD binding"/>
    <property type="evidence" value="ECO:0007669"/>
    <property type="project" value="InterPro"/>
</dbReference>
<evidence type="ECO:0000256" key="2">
    <source>
        <dbReference type="ARBA" id="ARBA00006601"/>
    </source>
</evidence>
<sequence>MQDLAAPDRVLIGGAPTDEGLAAAGVLADIYANWVPRDRILTTNLWSSELSKLVANAMLAQRVSSVNSISLLCEKTGADVKEVSRAIGTDTRIGSKFLNASIGFGGSCFQKDILNLVYICESEGLHEVAQYWQQVVDMNEHQKKTFSGRIISSLFNTVTNKKIAILGFAFKKDTGDVRETPALTVCHMLMQDGALVHVYDPKVKKEDALSEFRYHNMEIDDTRLVFEASAGAAVDGAHAIVVLTEWDEFKTYDYSAFYKKMMKPAFVFDGRALLNRQKLEAIGFEVHTIGQARLQDTRMRIPTECDEDAEPPAKKAKQ</sequence>
<dbReference type="Pfam" id="PF00984">
    <property type="entry name" value="UDPG_MGDP_dh"/>
    <property type="match status" value="1"/>
</dbReference>
<feature type="binding site" evidence="10">
    <location>
        <position position="111"/>
    </location>
    <ligand>
        <name>NAD(+)</name>
        <dbReference type="ChEBI" id="CHEBI:57540"/>
    </ligand>
</feature>
<keyword evidence="5 7" id="KW-0520">NAD</keyword>
<evidence type="ECO:0000256" key="8">
    <source>
        <dbReference type="PIRSR" id="PIRSR500134-1"/>
    </source>
</evidence>
<reference evidence="12" key="1">
    <citation type="submission" date="2021-01" db="EMBL/GenBank/DDBJ databases">
        <authorList>
            <person name="Corre E."/>
            <person name="Pelletier E."/>
            <person name="Niang G."/>
            <person name="Scheremetjew M."/>
            <person name="Finn R."/>
            <person name="Kale V."/>
            <person name="Holt S."/>
            <person name="Cochrane G."/>
            <person name="Meng A."/>
            <person name="Brown T."/>
            <person name="Cohen L."/>
        </authorList>
    </citation>
    <scope>NUCLEOTIDE SEQUENCE</scope>
    <source>
        <strain evidence="12">RCC3387</strain>
    </source>
</reference>
<gene>
    <name evidence="12" type="ORF">BRAN1462_LOCUS59204</name>
</gene>
<feature type="binding site" evidence="9">
    <location>
        <position position="52"/>
    </location>
    <ligand>
        <name>substrate</name>
    </ligand>
</feature>
<comment type="pathway">
    <text evidence="1">Nucleotide-sugar biosynthesis; UDP-alpha-D-glucuronate biosynthesis; UDP-alpha-D-glucuronate from UDP-alpha-D-glucose: step 1/1.</text>
</comment>
<dbReference type="PANTHER" id="PTHR11374">
    <property type="entry name" value="UDP-GLUCOSE DEHYDROGENASE/UDP-MANNAC DEHYDROGENASE"/>
    <property type="match status" value="1"/>
</dbReference>
<feature type="domain" description="UDP-glucose/GDP-mannose dehydrogenase C-terminal" evidence="11">
    <location>
        <begin position="164"/>
        <end position="276"/>
    </location>
</feature>
<dbReference type="SUPFAM" id="SSF52413">
    <property type="entry name" value="UDP-glucose/GDP-mannose dehydrogenase C-terminal domain"/>
    <property type="match status" value="1"/>
</dbReference>
<evidence type="ECO:0000256" key="10">
    <source>
        <dbReference type="PIRSR" id="PIRSR500134-3"/>
    </source>
</evidence>
<dbReference type="FunFam" id="3.40.50.720:FF:000114">
    <property type="entry name" value="UDP-glucose 6-dehydrogenase"/>
    <property type="match status" value="1"/>
</dbReference>
<proteinExistence type="inferred from homology"/>
<keyword evidence="4 7" id="KW-0560">Oxidoreductase</keyword>
<dbReference type="GO" id="GO:0003979">
    <property type="term" value="F:UDP-glucose 6-dehydrogenase activity"/>
    <property type="evidence" value="ECO:0007669"/>
    <property type="project" value="UniProtKB-EC"/>
</dbReference>
<dbReference type="GO" id="GO:0005634">
    <property type="term" value="C:nucleus"/>
    <property type="evidence" value="ECO:0007669"/>
    <property type="project" value="TreeGrafter"/>
</dbReference>
<dbReference type="EMBL" id="HBGW01093245">
    <property type="protein sequence ID" value="CAD9641382.1"/>
    <property type="molecule type" value="Transcribed_RNA"/>
</dbReference>
<evidence type="ECO:0000256" key="5">
    <source>
        <dbReference type="ARBA" id="ARBA00023027"/>
    </source>
</evidence>
<protein>
    <recommendedName>
        <fullName evidence="3 7">UDP-glucose 6-dehydrogenase</fullName>
        <ecNumber evidence="3 7">1.1.1.22</ecNumber>
    </recommendedName>
</protein>
<dbReference type="PIRSF" id="PIRSF000124">
    <property type="entry name" value="UDPglc_GDPman_dh"/>
    <property type="match status" value="1"/>
</dbReference>
<accession>A0A7S2VNW5</accession>
<dbReference type="InterPro" id="IPR017476">
    <property type="entry name" value="UDP-Glc/GDP-Man"/>
</dbReference>
<dbReference type="UniPathway" id="UPA00038">
    <property type="reaction ID" value="UER00491"/>
</dbReference>
<feature type="binding site" evidence="9">
    <location>
        <position position="105"/>
    </location>
    <ligand>
        <name>substrate</name>
    </ligand>
</feature>
<dbReference type="SUPFAM" id="SSF48179">
    <property type="entry name" value="6-phosphogluconate dehydrogenase C-terminal domain-like"/>
    <property type="match status" value="1"/>
</dbReference>
<evidence type="ECO:0000256" key="6">
    <source>
        <dbReference type="ARBA" id="ARBA00047473"/>
    </source>
</evidence>
<name>A0A7S2VNW5_9DINO</name>
<dbReference type="InterPro" id="IPR014027">
    <property type="entry name" value="UDP-Glc/GDP-Man_DH_C"/>
</dbReference>
<dbReference type="InterPro" id="IPR008927">
    <property type="entry name" value="6-PGluconate_DH-like_C_sf"/>
</dbReference>
<dbReference type="EC" id="1.1.1.22" evidence="3 7"/>
<feature type="binding site" evidence="10">
    <location>
        <position position="178"/>
    </location>
    <ligand>
        <name>NAD(+)</name>
        <dbReference type="ChEBI" id="CHEBI:57540"/>
    </ligand>
</feature>
<dbReference type="Gene3D" id="1.20.5.100">
    <property type="entry name" value="Cytochrome c1, transmembrane anchor, C-terminal"/>
    <property type="match status" value="1"/>
</dbReference>
<dbReference type="GO" id="GO:0006065">
    <property type="term" value="P:UDP-glucuronate biosynthetic process"/>
    <property type="evidence" value="ECO:0007669"/>
    <property type="project" value="UniProtKB-UniPathway"/>
</dbReference>
<feature type="binding site" evidence="9">
    <location>
        <position position="171"/>
    </location>
    <ligand>
        <name>substrate</name>
    </ligand>
</feature>
<evidence type="ECO:0000256" key="3">
    <source>
        <dbReference type="ARBA" id="ARBA00012954"/>
    </source>
</evidence>
<evidence type="ECO:0000256" key="9">
    <source>
        <dbReference type="PIRSR" id="PIRSR500134-2"/>
    </source>
</evidence>
<dbReference type="AlphaFoldDB" id="A0A7S2VNW5"/>